<evidence type="ECO:0000256" key="3">
    <source>
        <dbReference type="ARBA" id="ARBA00023242"/>
    </source>
</evidence>
<dbReference type="STRING" id="2025994.A0A2T2ZSW5"/>
<protein>
    <submittedName>
        <fullName evidence="5">NRDE-2, necessary for RNA interference-domain-containing protein</fullName>
    </submittedName>
</protein>
<dbReference type="PANTHER" id="PTHR13471:SF0">
    <property type="entry name" value="NUCLEAR EXOSOME REGULATOR NRDE2"/>
    <property type="match status" value="1"/>
</dbReference>
<feature type="region of interest" description="Disordered" evidence="4">
    <location>
        <begin position="176"/>
        <end position="257"/>
    </location>
</feature>
<dbReference type="AlphaFoldDB" id="A0A2T2ZSW5"/>
<feature type="region of interest" description="Disordered" evidence="4">
    <location>
        <begin position="656"/>
        <end position="679"/>
    </location>
</feature>
<dbReference type="GO" id="GO:1902369">
    <property type="term" value="P:negative regulation of RNA catabolic process"/>
    <property type="evidence" value="ECO:0007669"/>
    <property type="project" value="TreeGrafter"/>
</dbReference>
<dbReference type="Pfam" id="PF08424">
    <property type="entry name" value="NRDE-2"/>
    <property type="match status" value="1"/>
</dbReference>
<keyword evidence="6" id="KW-1185">Reference proteome</keyword>
<feature type="compositionally biased region" description="Basic and acidic residues" evidence="4">
    <location>
        <begin position="36"/>
        <end position="60"/>
    </location>
</feature>
<dbReference type="PANTHER" id="PTHR13471">
    <property type="entry name" value="TETRATRICOPEPTIDE-LIKE HELICAL"/>
    <property type="match status" value="1"/>
</dbReference>
<dbReference type="GO" id="GO:0031048">
    <property type="term" value="P:regulatory ncRNA-mediated heterochromatin formation"/>
    <property type="evidence" value="ECO:0007669"/>
    <property type="project" value="TreeGrafter"/>
</dbReference>
<feature type="region of interest" description="Disordered" evidence="4">
    <location>
        <begin position="1083"/>
        <end position="1106"/>
    </location>
</feature>
<dbReference type="InterPro" id="IPR011990">
    <property type="entry name" value="TPR-like_helical_dom_sf"/>
</dbReference>
<proteinExistence type="inferred from homology"/>
<comment type="subcellular location">
    <subcellularLocation>
        <location evidence="1">Nucleus</location>
    </subcellularLocation>
</comment>
<comment type="similarity">
    <text evidence="2">Belongs to the NRDE2 family.</text>
</comment>
<evidence type="ECO:0000256" key="2">
    <source>
        <dbReference type="ARBA" id="ARBA00009265"/>
    </source>
</evidence>
<dbReference type="Proteomes" id="UP000241462">
    <property type="component" value="Unassembled WGS sequence"/>
</dbReference>
<dbReference type="SUPFAM" id="SSF48452">
    <property type="entry name" value="TPR-like"/>
    <property type="match status" value="1"/>
</dbReference>
<keyword evidence="3" id="KW-0539">Nucleus</keyword>
<dbReference type="InterPro" id="IPR013633">
    <property type="entry name" value="NRDE-2"/>
</dbReference>
<evidence type="ECO:0000313" key="5">
    <source>
        <dbReference type="EMBL" id="PSR75488.1"/>
    </source>
</evidence>
<reference evidence="5 6" key="1">
    <citation type="journal article" date="2018" name="Mycol. Prog.">
        <title>Coniella lustricola, a new species from submerged detritus.</title>
        <authorList>
            <person name="Raudabaugh D.B."/>
            <person name="Iturriaga T."/>
            <person name="Carver A."/>
            <person name="Mondo S."/>
            <person name="Pangilinan J."/>
            <person name="Lipzen A."/>
            <person name="He G."/>
            <person name="Amirebrahimi M."/>
            <person name="Grigoriev I.V."/>
            <person name="Miller A.N."/>
        </authorList>
    </citation>
    <scope>NUCLEOTIDE SEQUENCE [LARGE SCALE GENOMIC DNA]</scope>
    <source>
        <strain evidence="5 6">B22-T-1</strain>
    </source>
</reference>
<dbReference type="InParanoid" id="A0A2T2ZSW5"/>
<dbReference type="Gene3D" id="1.25.40.10">
    <property type="entry name" value="Tetratricopeptide repeat domain"/>
    <property type="match status" value="1"/>
</dbReference>
<gene>
    <name evidence="5" type="ORF">BD289DRAFT_447625</name>
</gene>
<accession>A0A2T2ZSW5</accession>
<feature type="compositionally biased region" description="Basic residues" evidence="4">
    <location>
        <begin position="61"/>
        <end position="72"/>
    </location>
</feature>
<name>A0A2T2ZSW5_9PEZI</name>
<feature type="region of interest" description="Disordered" evidence="4">
    <location>
        <begin position="1"/>
        <end position="97"/>
    </location>
</feature>
<dbReference type="GO" id="GO:0071013">
    <property type="term" value="C:catalytic step 2 spliceosome"/>
    <property type="evidence" value="ECO:0007669"/>
    <property type="project" value="TreeGrafter"/>
</dbReference>
<organism evidence="5 6">
    <name type="scientific">Coniella lustricola</name>
    <dbReference type="NCBI Taxonomy" id="2025994"/>
    <lineage>
        <taxon>Eukaryota</taxon>
        <taxon>Fungi</taxon>
        <taxon>Dikarya</taxon>
        <taxon>Ascomycota</taxon>
        <taxon>Pezizomycotina</taxon>
        <taxon>Sordariomycetes</taxon>
        <taxon>Sordariomycetidae</taxon>
        <taxon>Diaporthales</taxon>
        <taxon>Schizoparmaceae</taxon>
        <taxon>Coniella</taxon>
    </lineage>
</organism>
<dbReference type="OrthoDB" id="297219at2759"/>
<dbReference type="EMBL" id="KZ678759">
    <property type="protein sequence ID" value="PSR75488.1"/>
    <property type="molecule type" value="Genomic_DNA"/>
</dbReference>
<feature type="compositionally biased region" description="Basic and acidic residues" evidence="4">
    <location>
        <begin position="207"/>
        <end position="223"/>
    </location>
</feature>
<feature type="compositionally biased region" description="Acidic residues" evidence="4">
    <location>
        <begin position="239"/>
        <end position="254"/>
    </location>
</feature>
<evidence type="ECO:0000256" key="1">
    <source>
        <dbReference type="ARBA" id="ARBA00004123"/>
    </source>
</evidence>
<evidence type="ECO:0000256" key="4">
    <source>
        <dbReference type="SAM" id="MobiDB-lite"/>
    </source>
</evidence>
<sequence>MDANKPAVPKFASFKPKAEPASEPTPPAPATHHQHRDQDRDRKRVRDHDRHSTSRQDRPHSSHRRHDRPRRPRSLDGSTAQPQPRPAPQEPSLYVVDKRGDPLIVRYKSNDRAKVPAYRRAGFGRVLGGQGRLRLLRDGPQELFSLGDRFGEGASAFRDRALLSQAARAKTRVFRLRPSQDQRQPQSLPDGDDDFISLSLHAGSQLAKEDENPTSMARDEQGPDYRSIMGKAKPRDFVDSDLESADSSDAEADAEAERNMRIAHPARKRSTELSRHVKEHPDDVGAWMELVDLQESLMSLSEQDARRPDKTQEEAKALASLRVSLLEEALASSTSKTGKEKLLLRLMREGSRVWTSKVLAKRWSEISFKDSSFALWKARLDHEKASISTFTYAGIRQMHIDRLQYLRSLLSDAIHSTLSSHQDKTLQDICVEDLSACDRLSTLCIELIYVFLLTTTFIRDAGYSELAVAAWQALLELTFARPLEDDHNDFDTAPAGLLSSFRDFWESEVPRIGEQDAQGWRHFNEAEEMPDLPEGKADAPSTLSQTSTRDVYKAWAAVEVQKSQAAALPARTLDEGTEDDPFRVVMFADLEPLFFSLPVALCDMSRVRGVVLDAFLLFCRLPPASDLDGSAGGLLHDMCRDPGFHYDSARLDRADTKRQSDIATTTTTEEGGKQPPNFTDPAKRFVPCVDVMYAGSNWFRYFDHEPSAGTSLALLVTTQLATQFGYEAIATYSMGLAYHENPLTIRKTAKSLLKKWPGHTGLYTAYAVAEWRNGNRDVARTVLVSAARQNLPDKEQLWTTWAWLDLEEGDLLAVLAHCTDAAVQNESSASSPVQNVTTAQATYTQLLKARQSLSSRREFLLSTGKVQQAAQLATTAVLLEYTAPFAGSSPSSPTAITSSRQGDIEAALSVSRTFTTDALARSHNITTTSSFSSPPSSAHIERHLQTTAHLLYIHTTRGAFRPLRLREQIQQSFLAHFPTNTVFLSLFAWAATDTIHILVTDPVRAILLQQTEHNNDLTNHLFAIQHEMHAGTVHSVRQAFERALDASVSSAHSATASRNNNNNNNISLWQSYIRYTEKYKRQLSHHQQSTHSSNTKSRSKDREAAAAAAAAEAAKTIFHRALAACPWSKDVALEAFTTLARDMESSELRAVWNTMATKGLRVCVDLEEFGDAWRKKRGHGS</sequence>
<evidence type="ECO:0000313" key="6">
    <source>
        <dbReference type="Proteomes" id="UP000241462"/>
    </source>
</evidence>